<dbReference type="OrthoDB" id="9814202at2"/>
<dbReference type="Gene3D" id="3.30.70.270">
    <property type="match status" value="1"/>
</dbReference>
<dbReference type="InterPro" id="IPR013656">
    <property type="entry name" value="PAS_4"/>
</dbReference>
<dbReference type="InterPro" id="IPR043128">
    <property type="entry name" value="Rev_trsase/Diguanyl_cyclase"/>
</dbReference>
<sequence>MPTVVIVDDQITNQKIFSRMAEAIEDGLDVVTFGDPAAALDWLNQNVPDLIVTDYQMPAMNGAAFIRRIRADRRLADVPVVVITVFEERSFRLNALDAGATDFLQSPVDHREFVTRARNLLKLRRQQLELAGRADTLERRLVRSEKTLERAIRDSSERLAQVIDAVPTLICATDVKGRILFANAYLARFLGLDPASMVRRPMREVLGEETGSAAEALDAAVIEKGEAIGNIEWELSDPSGGRHWFVVAKTPLRDAFDRTIGVVTTALDITDRKATETHLHYIAHNDALTGLPNRTALIARLRMEVARGRRGERSFALHLIDLDDFKAVNDAHGHAVGDRLLVRAAERMRHLVDDGAFVSRLGGDEFAVVQANVGCTEEVAEMATRICRLFDEPFTLTPGPVQTSASVGTAIHPTDGTDPEELFRYADLAMYRAKESGGAQFRFYAADMKLRAQQTATLDAELRHAVENDEFELHYQPQVDAESHRVVGVEALIRWRLADGSLRGPGAFLQRAEAIGLMLPINTAVLEKACRQQAAWRDAGLPLRVSVNLSPVQFRGGALPLQVARILAETGADAGLLDLELTETTMMEDLAVVADQLAEIRALGVSISIDDFGTGFSSLSYVKRFPADRLKIDQSFVRDVLKNPADAAIVRTVVTLGASFGMTVVAEGVETARQAVFLAEAGCAELQGYHFGRPMPADDIERLVAARAQRQRAGGKR</sequence>
<dbReference type="Gene3D" id="3.30.450.20">
    <property type="entry name" value="PAS domain"/>
    <property type="match status" value="1"/>
</dbReference>
<dbReference type="Pfam" id="PF00990">
    <property type="entry name" value="GGDEF"/>
    <property type="match status" value="1"/>
</dbReference>
<dbReference type="Gene3D" id="3.40.50.2300">
    <property type="match status" value="1"/>
</dbReference>
<dbReference type="CDD" id="cd01949">
    <property type="entry name" value="GGDEF"/>
    <property type="match status" value="1"/>
</dbReference>
<dbReference type="PANTHER" id="PTHR44757:SF2">
    <property type="entry name" value="BIOFILM ARCHITECTURE MAINTENANCE PROTEIN MBAA"/>
    <property type="match status" value="1"/>
</dbReference>
<dbReference type="InterPro" id="IPR052155">
    <property type="entry name" value="Biofilm_reg_signaling"/>
</dbReference>
<dbReference type="GO" id="GO:0000160">
    <property type="term" value="P:phosphorelay signal transduction system"/>
    <property type="evidence" value="ECO:0007669"/>
    <property type="project" value="InterPro"/>
</dbReference>
<dbReference type="SUPFAM" id="SSF55073">
    <property type="entry name" value="Nucleotide cyclase"/>
    <property type="match status" value="1"/>
</dbReference>
<evidence type="ECO:0000256" key="1">
    <source>
        <dbReference type="PROSITE-ProRule" id="PRU00169"/>
    </source>
</evidence>
<feature type="domain" description="GGDEF" evidence="6">
    <location>
        <begin position="313"/>
        <end position="446"/>
    </location>
</feature>
<dbReference type="Proteomes" id="UP000294547">
    <property type="component" value="Unassembled WGS sequence"/>
</dbReference>
<dbReference type="InterPro" id="IPR029787">
    <property type="entry name" value="Nucleotide_cyclase"/>
</dbReference>
<proteinExistence type="predicted"/>
<dbReference type="InterPro" id="IPR011006">
    <property type="entry name" value="CheY-like_superfamily"/>
</dbReference>
<feature type="modified residue" description="4-aspartylphosphate" evidence="1">
    <location>
        <position position="54"/>
    </location>
</feature>
<evidence type="ECO:0000313" key="7">
    <source>
        <dbReference type="EMBL" id="TDP82746.1"/>
    </source>
</evidence>
<evidence type="ECO:0000259" key="5">
    <source>
        <dbReference type="PROSITE" id="PS50883"/>
    </source>
</evidence>
<dbReference type="InterPro" id="IPR000700">
    <property type="entry name" value="PAS-assoc_C"/>
</dbReference>
<accession>A0A4R6RAT9</accession>
<dbReference type="AlphaFoldDB" id="A0A4R6RAT9"/>
<dbReference type="SMART" id="SM00448">
    <property type="entry name" value="REC"/>
    <property type="match status" value="1"/>
</dbReference>
<dbReference type="RefSeq" id="WP_126538802.1">
    <property type="nucleotide sequence ID" value="NZ_BSPM01000007.1"/>
</dbReference>
<dbReference type="Pfam" id="PF08448">
    <property type="entry name" value="PAS_4"/>
    <property type="match status" value="1"/>
</dbReference>
<evidence type="ECO:0000259" key="2">
    <source>
        <dbReference type="PROSITE" id="PS50110"/>
    </source>
</evidence>
<dbReference type="SUPFAM" id="SSF141868">
    <property type="entry name" value="EAL domain-like"/>
    <property type="match status" value="1"/>
</dbReference>
<dbReference type="InterPro" id="IPR000014">
    <property type="entry name" value="PAS"/>
</dbReference>
<feature type="domain" description="PAC" evidence="4">
    <location>
        <begin position="229"/>
        <end position="281"/>
    </location>
</feature>
<dbReference type="PROSITE" id="PS50110">
    <property type="entry name" value="RESPONSE_REGULATORY"/>
    <property type="match status" value="1"/>
</dbReference>
<evidence type="ECO:0000259" key="4">
    <source>
        <dbReference type="PROSITE" id="PS50113"/>
    </source>
</evidence>
<dbReference type="EMBL" id="SNXY01000010">
    <property type="protein sequence ID" value="TDP82746.1"/>
    <property type="molecule type" value="Genomic_DNA"/>
</dbReference>
<dbReference type="PROSITE" id="PS50113">
    <property type="entry name" value="PAC"/>
    <property type="match status" value="1"/>
</dbReference>
<dbReference type="InterPro" id="IPR001633">
    <property type="entry name" value="EAL_dom"/>
</dbReference>
<feature type="domain" description="PAS" evidence="3">
    <location>
        <begin position="155"/>
        <end position="225"/>
    </location>
</feature>
<dbReference type="SMART" id="SM00052">
    <property type="entry name" value="EAL"/>
    <property type="match status" value="1"/>
</dbReference>
<dbReference type="InterPro" id="IPR001789">
    <property type="entry name" value="Sig_transdc_resp-reg_receiver"/>
</dbReference>
<name>A0A4R6RAT9_9HYPH</name>
<dbReference type="Pfam" id="PF00563">
    <property type="entry name" value="EAL"/>
    <property type="match status" value="1"/>
</dbReference>
<dbReference type="CDD" id="cd01948">
    <property type="entry name" value="EAL"/>
    <property type="match status" value="1"/>
</dbReference>
<dbReference type="NCBIfam" id="TIGR00254">
    <property type="entry name" value="GGDEF"/>
    <property type="match status" value="1"/>
</dbReference>
<dbReference type="Gene3D" id="3.20.20.450">
    <property type="entry name" value="EAL domain"/>
    <property type="match status" value="1"/>
</dbReference>
<dbReference type="PROSITE" id="PS50887">
    <property type="entry name" value="GGDEF"/>
    <property type="match status" value="1"/>
</dbReference>
<dbReference type="CDD" id="cd17551">
    <property type="entry name" value="REC_RpfG-like"/>
    <property type="match status" value="1"/>
</dbReference>
<organism evidence="7 8">
    <name type="scientific">Oharaeibacter diazotrophicus</name>
    <dbReference type="NCBI Taxonomy" id="1920512"/>
    <lineage>
        <taxon>Bacteria</taxon>
        <taxon>Pseudomonadati</taxon>
        <taxon>Pseudomonadota</taxon>
        <taxon>Alphaproteobacteria</taxon>
        <taxon>Hyphomicrobiales</taxon>
        <taxon>Pleomorphomonadaceae</taxon>
        <taxon>Oharaeibacter</taxon>
    </lineage>
</organism>
<dbReference type="SMART" id="SM00267">
    <property type="entry name" value="GGDEF"/>
    <property type="match status" value="1"/>
</dbReference>
<feature type="domain" description="EAL" evidence="5">
    <location>
        <begin position="455"/>
        <end position="708"/>
    </location>
</feature>
<evidence type="ECO:0000259" key="6">
    <source>
        <dbReference type="PROSITE" id="PS50887"/>
    </source>
</evidence>
<dbReference type="PROSITE" id="PS50112">
    <property type="entry name" value="PAS"/>
    <property type="match status" value="1"/>
</dbReference>
<dbReference type="PANTHER" id="PTHR44757">
    <property type="entry name" value="DIGUANYLATE CYCLASE DGCP"/>
    <property type="match status" value="1"/>
</dbReference>
<keyword evidence="1" id="KW-0597">Phosphoprotein</keyword>
<reference evidence="7 8" key="1">
    <citation type="submission" date="2019-03" db="EMBL/GenBank/DDBJ databases">
        <title>Genomic Encyclopedia of Type Strains, Phase IV (KMG-IV): sequencing the most valuable type-strain genomes for metagenomic binning, comparative biology and taxonomic classification.</title>
        <authorList>
            <person name="Goeker M."/>
        </authorList>
    </citation>
    <scope>NUCLEOTIDE SEQUENCE [LARGE SCALE GENOMIC DNA]</scope>
    <source>
        <strain evidence="7 8">DSM 102969</strain>
    </source>
</reference>
<dbReference type="CDD" id="cd00130">
    <property type="entry name" value="PAS"/>
    <property type="match status" value="1"/>
</dbReference>
<gene>
    <name evidence="7" type="ORF">EDD54_4018</name>
</gene>
<dbReference type="InterPro" id="IPR000160">
    <property type="entry name" value="GGDEF_dom"/>
</dbReference>
<evidence type="ECO:0000259" key="3">
    <source>
        <dbReference type="PROSITE" id="PS50112"/>
    </source>
</evidence>
<protein>
    <submittedName>
        <fullName evidence="7">PAS domain S-box-containing protein/diguanylate cyclase (GGDEF)-like protein</fullName>
    </submittedName>
</protein>
<dbReference type="NCBIfam" id="TIGR00229">
    <property type="entry name" value="sensory_box"/>
    <property type="match status" value="1"/>
</dbReference>
<dbReference type="InterPro" id="IPR035965">
    <property type="entry name" value="PAS-like_dom_sf"/>
</dbReference>
<dbReference type="SUPFAM" id="SSF52172">
    <property type="entry name" value="CheY-like"/>
    <property type="match status" value="1"/>
</dbReference>
<evidence type="ECO:0000313" key="8">
    <source>
        <dbReference type="Proteomes" id="UP000294547"/>
    </source>
</evidence>
<dbReference type="Pfam" id="PF00072">
    <property type="entry name" value="Response_reg"/>
    <property type="match status" value="1"/>
</dbReference>
<dbReference type="PROSITE" id="PS50883">
    <property type="entry name" value="EAL"/>
    <property type="match status" value="1"/>
</dbReference>
<keyword evidence="8" id="KW-1185">Reference proteome</keyword>
<comment type="caution">
    <text evidence="7">The sequence shown here is derived from an EMBL/GenBank/DDBJ whole genome shotgun (WGS) entry which is preliminary data.</text>
</comment>
<dbReference type="InterPro" id="IPR035919">
    <property type="entry name" value="EAL_sf"/>
</dbReference>
<feature type="domain" description="Response regulatory" evidence="2">
    <location>
        <begin position="3"/>
        <end position="121"/>
    </location>
</feature>
<dbReference type="SMART" id="SM00091">
    <property type="entry name" value="PAS"/>
    <property type="match status" value="1"/>
</dbReference>
<dbReference type="SUPFAM" id="SSF55785">
    <property type="entry name" value="PYP-like sensor domain (PAS domain)"/>
    <property type="match status" value="1"/>
</dbReference>